<dbReference type="InterPro" id="IPR025676">
    <property type="entry name" value="Clr5_dom"/>
</dbReference>
<dbReference type="PROSITE" id="PS50005">
    <property type="entry name" value="TPR"/>
    <property type="match status" value="1"/>
</dbReference>
<dbReference type="Pfam" id="PF14420">
    <property type="entry name" value="Clr5"/>
    <property type="match status" value="1"/>
</dbReference>
<feature type="repeat" description="TPR" evidence="3">
    <location>
        <begin position="331"/>
        <end position="364"/>
    </location>
</feature>
<organism evidence="5 6">
    <name type="scientific">Pyronema omphalodes (strain CBS 100304)</name>
    <name type="common">Pyronema confluens</name>
    <dbReference type="NCBI Taxonomy" id="1076935"/>
    <lineage>
        <taxon>Eukaryota</taxon>
        <taxon>Fungi</taxon>
        <taxon>Dikarya</taxon>
        <taxon>Ascomycota</taxon>
        <taxon>Pezizomycotina</taxon>
        <taxon>Pezizomycetes</taxon>
        <taxon>Pezizales</taxon>
        <taxon>Pyronemataceae</taxon>
        <taxon>Pyronema</taxon>
    </lineage>
</organism>
<evidence type="ECO:0000256" key="2">
    <source>
        <dbReference type="ARBA" id="ARBA00022803"/>
    </source>
</evidence>
<dbReference type="PANTHER" id="PTHR45641">
    <property type="entry name" value="TETRATRICOPEPTIDE REPEAT PROTEIN (AFU_ORTHOLOGUE AFUA_6G03870)"/>
    <property type="match status" value="1"/>
</dbReference>
<gene>
    <name evidence="5" type="ORF">PCON_07631</name>
</gene>
<evidence type="ECO:0000313" key="6">
    <source>
        <dbReference type="Proteomes" id="UP000018144"/>
    </source>
</evidence>
<evidence type="ECO:0000313" key="5">
    <source>
        <dbReference type="EMBL" id="CCX29834.1"/>
    </source>
</evidence>
<evidence type="ECO:0000256" key="1">
    <source>
        <dbReference type="ARBA" id="ARBA00022737"/>
    </source>
</evidence>
<dbReference type="InterPro" id="IPR019734">
    <property type="entry name" value="TPR_rpt"/>
</dbReference>
<keyword evidence="2 3" id="KW-0802">TPR repeat</keyword>
<dbReference type="Gene3D" id="1.25.40.10">
    <property type="entry name" value="Tetratricopeptide repeat domain"/>
    <property type="match status" value="3"/>
</dbReference>
<accession>U4LCN0</accession>
<dbReference type="EMBL" id="HF935391">
    <property type="protein sequence ID" value="CCX29834.1"/>
    <property type="molecule type" value="Genomic_DNA"/>
</dbReference>
<dbReference type="AlphaFoldDB" id="U4LCN0"/>
<dbReference type="SUPFAM" id="SSF48452">
    <property type="entry name" value="TPR-like"/>
    <property type="match status" value="2"/>
</dbReference>
<dbReference type="Pfam" id="PF13424">
    <property type="entry name" value="TPR_12"/>
    <property type="match status" value="3"/>
</dbReference>
<reference evidence="5 6" key="1">
    <citation type="journal article" date="2013" name="PLoS Genet.">
        <title>The genome and development-dependent transcriptomes of Pyronema confluens: a window into fungal evolution.</title>
        <authorList>
            <person name="Traeger S."/>
            <person name="Altegoer F."/>
            <person name="Freitag M."/>
            <person name="Gabaldon T."/>
            <person name="Kempken F."/>
            <person name="Kumar A."/>
            <person name="Marcet-Houben M."/>
            <person name="Poggeler S."/>
            <person name="Stajich J.E."/>
            <person name="Nowrousian M."/>
        </authorList>
    </citation>
    <scope>NUCLEOTIDE SEQUENCE [LARGE SCALE GENOMIC DNA]</scope>
    <source>
        <strain evidence="6">CBS 100304</strain>
        <tissue evidence="5">Vegetative mycelium</tissue>
    </source>
</reference>
<dbReference type="InterPro" id="IPR011990">
    <property type="entry name" value="TPR-like_helical_dom_sf"/>
</dbReference>
<dbReference type="OMA" id="GMEHPST"/>
<dbReference type="PANTHER" id="PTHR45641:SF19">
    <property type="entry name" value="NEPHROCYSTIN-3"/>
    <property type="match status" value="1"/>
</dbReference>
<dbReference type="STRING" id="1076935.U4LCN0"/>
<proteinExistence type="predicted"/>
<dbReference type="eggNOG" id="KOG1840">
    <property type="taxonomic scope" value="Eukaryota"/>
</dbReference>
<keyword evidence="6" id="KW-1185">Reference proteome</keyword>
<protein>
    <submittedName>
        <fullName evidence="5">Similar to Kinesin light chain acc. no. P46822</fullName>
    </submittedName>
</protein>
<evidence type="ECO:0000256" key="3">
    <source>
        <dbReference type="PROSITE-ProRule" id="PRU00339"/>
    </source>
</evidence>
<sequence length="481" mass="53671">MRSSTMLQTISWETPYKIHRSRKITEQEFDGHKREIAQLYVNEDLELDEVRRIMAQKFKFYGSEPQYKKHLRQWKLEKNLSKREVIQLIKKSDKQTKCIYNNAHLKLRRIRSTECMGRISLSPVVSIVECRKSSDSAPAMTNVPSAATTETSSTRSAAVQVSAETKSVLDSAVSFLESSRYAQALECLDSVMAQLGNTDASPAMADATGNYGLAFLAQGEYAKAREHTERALAAFEKTGNHRHAAGASNNLGVLHDRQGDYQAALEAHKRALAGFQQHAANTDLAADPDMVNTLNNMGIVYRKQGDTVKALEHHIRALAGSRKLGDHQGCATTLNNIGVVFFTQGNFNSAWEFYNRSLSYYENNIFGENADMMATYHNIGLLFESNKYYANALPYYQRALAGYTKLYGDNSHATIGTLRNLGNVCYNLGNFEKCVEICSREFAARKKVLGKKHCETVAAQERMEEAKAAVGRVEKAKAAAL</sequence>
<evidence type="ECO:0000259" key="4">
    <source>
        <dbReference type="Pfam" id="PF14420"/>
    </source>
</evidence>
<dbReference type="SMART" id="SM00028">
    <property type="entry name" value="TPR"/>
    <property type="match status" value="6"/>
</dbReference>
<keyword evidence="1" id="KW-0677">Repeat</keyword>
<name>U4LCN0_PYROM</name>
<feature type="domain" description="Clr5" evidence="4">
    <location>
        <begin position="26"/>
        <end position="78"/>
    </location>
</feature>
<dbReference type="OrthoDB" id="626167at2759"/>
<dbReference type="Proteomes" id="UP000018144">
    <property type="component" value="Unassembled WGS sequence"/>
</dbReference>